<organism evidence="1 2">
    <name type="scientific">Somion occarium</name>
    <dbReference type="NCBI Taxonomy" id="3059160"/>
    <lineage>
        <taxon>Eukaryota</taxon>
        <taxon>Fungi</taxon>
        <taxon>Dikarya</taxon>
        <taxon>Basidiomycota</taxon>
        <taxon>Agaricomycotina</taxon>
        <taxon>Agaricomycetes</taxon>
        <taxon>Polyporales</taxon>
        <taxon>Cerrenaceae</taxon>
        <taxon>Somion</taxon>
    </lineage>
</organism>
<protein>
    <submittedName>
        <fullName evidence="1">Uncharacterized protein</fullName>
    </submittedName>
</protein>
<dbReference type="SUPFAM" id="SSF52047">
    <property type="entry name" value="RNI-like"/>
    <property type="match status" value="1"/>
</dbReference>
<keyword evidence="2" id="KW-1185">Reference proteome</keyword>
<name>A0ABP1CR97_9APHY</name>
<sequence>MSLTTDVLVQIADVLATDHGPVAALGLLTSCQEIHDLCSHLLLRDPSLTLRLSQDPADNKHLQSFCEFVLAKSGKRLFHFRNLILEIGLLRRRERYNRLSVELLMAVLEKAKNLERLILPQGLYRTPYLAPKVAQLSGLRVLQFAEFMVPATMTLLKNFKPALTTLTMHLRELRSDLFNLMDTLASQSATLEDLDLECNSLVSLECIDPMQPVVFPKMRNLSIRGTVKSISVDTLITSFPNLRRFHISDVRIPAGEVAEWTDNLHKSSLRTLEGKGWKELDQLSSSAHILYGLALSCKVGYLCIAVLTPQDADRDRLIAICGAARPSTLHLNLDINYCSLSVLSDVIRASGATMVDLEARGTPNGNEEARSITERKVVEFFDGVANCIKDTRVSTLSFKFTWEPLEQIGYMRLGAERGILGLEMPPEDQTSIWLQQYNTQSLARRFEDGTTTLQHIFIEIFQYPHILEYWRAVEHGEARPLELVPEDGEYLKELKESFFGGGCCICCPCHHAICSLDD</sequence>
<dbReference type="EMBL" id="OZ037944">
    <property type="protein sequence ID" value="CAL1697192.1"/>
    <property type="molecule type" value="Genomic_DNA"/>
</dbReference>
<dbReference type="Gene3D" id="3.80.10.10">
    <property type="entry name" value="Ribonuclease Inhibitor"/>
    <property type="match status" value="1"/>
</dbReference>
<evidence type="ECO:0000313" key="2">
    <source>
        <dbReference type="Proteomes" id="UP001497453"/>
    </source>
</evidence>
<gene>
    <name evidence="1" type="ORF">GFSPODELE1_LOCUS1533</name>
</gene>
<dbReference type="InterPro" id="IPR032675">
    <property type="entry name" value="LRR_dom_sf"/>
</dbReference>
<dbReference type="Proteomes" id="UP001497453">
    <property type="component" value="Chromosome 1"/>
</dbReference>
<evidence type="ECO:0000313" key="1">
    <source>
        <dbReference type="EMBL" id="CAL1697192.1"/>
    </source>
</evidence>
<proteinExistence type="predicted"/>
<accession>A0ABP1CR97</accession>
<reference evidence="2" key="1">
    <citation type="submission" date="2024-04" db="EMBL/GenBank/DDBJ databases">
        <authorList>
            <person name="Shaw F."/>
            <person name="Minotto A."/>
        </authorList>
    </citation>
    <scope>NUCLEOTIDE SEQUENCE [LARGE SCALE GENOMIC DNA]</scope>
</reference>